<feature type="active site" description="Nucleophile" evidence="8">
    <location>
        <position position="234"/>
    </location>
</feature>
<keyword evidence="5" id="KW-0378">Hydrolase</keyword>
<feature type="active site" description="Proton donor" evidence="8">
    <location>
        <position position="158"/>
    </location>
</feature>
<evidence type="ECO:0000259" key="10">
    <source>
        <dbReference type="Pfam" id="PF21317"/>
    </source>
</evidence>
<dbReference type="GO" id="GO:0005975">
    <property type="term" value="P:carbohydrate metabolic process"/>
    <property type="evidence" value="ECO:0007669"/>
    <property type="project" value="InterPro"/>
</dbReference>
<dbReference type="FunFam" id="3.20.20.80:FF:000115">
    <property type="entry name" value="Beta-galactosidase"/>
    <property type="match status" value="1"/>
</dbReference>
<evidence type="ECO:0000313" key="13">
    <source>
        <dbReference type="Proteomes" id="UP000264141"/>
    </source>
</evidence>
<evidence type="ECO:0000256" key="6">
    <source>
        <dbReference type="ARBA" id="ARBA00023180"/>
    </source>
</evidence>
<sequence>MPTIEIGQNEFLLDGKPFRILAGAMHYFRVHPEYWKDRLLKMRAMGLNTLETYVAWNLHEPQPGEFQFTGWLDLERYIEMASELGLYVIVRPGPYICSEWEFGGLPAWLLKDPGMRLRCLYQPYLDAVDRYFDAVFQKLVPLQITRGGPVIAFQVENEYGSYGNDQKYLKYLEVGMRNRGVDVLLLTSDGPSDEMLQYGTLPHLFKTVNFGSRASEAFKKLREYQPDGPLMCTEFWNGWFDHWGERHHTRPAHDAAQALEEILEQGASVSLYMFHGGTNFGFMNGANAAPGPRYQATVTSYDYDAPLDEAGRPTPKYHAFREVLGKFTDLPLEDLPEDAPAMALGEVELTQVVELEHSLEALSGEVQSAVPETMEALGQNYGFIFYRTQVSGPREDAPLRVLGVHDRAQVFLDDEEIGILERESPGKTLSITIPPQGSTLEFLVENMGRVNYGPELADPKGIIGGVLLGQQYLFNWSMFPLPLDDLSGLRFETRRPVRWPAFFRGVFSVERPADTYLALPHWNKGVVWINGFNLGRYWKRGPQKTLYLPGPLLKPGENEIIVLELHGVRKPVVEFRDEADLG</sequence>
<dbReference type="EMBL" id="DPBP01000048">
    <property type="protein sequence ID" value="HCE18607.1"/>
    <property type="molecule type" value="Genomic_DNA"/>
</dbReference>
<evidence type="ECO:0000313" key="12">
    <source>
        <dbReference type="EMBL" id="HCE18607.1"/>
    </source>
</evidence>
<dbReference type="InterPro" id="IPR017853">
    <property type="entry name" value="GH"/>
</dbReference>
<evidence type="ECO:0000256" key="4">
    <source>
        <dbReference type="ARBA" id="ARBA00022729"/>
    </source>
</evidence>
<feature type="domain" description="Beta-galactosidase 1-like first all-beta" evidence="10">
    <location>
        <begin position="371"/>
        <end position="482"/>
    </location>
</feature>
<dbReference type="Pfam" id="PF21467">
    <property type="entry name" value="BetaGal_gal-bd"/>
    <property type="match status" value="1"/>
</dbReference>
<evidence type="ECO:0000259" key="11">
    <source>
        <dbReference type="Pfam" id="PF21467"/>
    </source>
</evidence>
<dbReference type="PRINTS" id="PR00742">
    <property type="entry name" value="GLHYDRLASE35"/>
</dbReference>
<feature type="domain" description="Glycoside hydrolase 35 catalytic" evidence="9">
    <location>
        <begin position="10"/>
        <end position="325"/>
    </location>
</feature>
<dbReference type="PANTHER" id="PTHR23421">
    <property type="entry name" value="BETA-GALACTOSIDASE RELATED"/>
    <property type="match status" value="1"/>
</dbReference>
<dbReference type="SUPFAM" id="SSF49785">
    <property type="entry name" value="Galactose-binding domain-like"/>
    <property type="match status" value="1"/>
</dbReference>
<dbReference type="EC" id="3.2.1.23" evidence="3"/>
<dbReference type="Gene3D" id="3.20.20.80">
    <property type="entry name" value="Glycosidases"/>
    <property type="match status" value="1"/>
</dbReference>
<dbReference type="PROSITE" id="PS01182">
    <property type="entry name" value="GLYCOSYL_HYDROL_F35"/>
    <property type="match status" value="1"/>
</dbReference>
<keyword evidence="7" id="KW-0326">Glycosidase</keyword>
<comment type="caution">
    <text evidence="12">The sequence shown here is derived from an EMBL/GenBank/DDBJ whole genome shotgun (WGS) entry which is preliminary data.</text>
</comment>
<dbReference type="GO" id="GO:0004565">
    <property type="term" value="F:beta-galactosidase activity"/>
    <property type="evidence" value="ECO:0007669"/>
    <property type="project" value="UniProtKB-EC"/>
</dbReference>
<dbReference type="InterPro" id="IPR048912">
    <property type="entry name" value="BetaGal1-like_ABD1"/>
</dbReference>
<gene>
    <name evidence="12" type="ORF">DEQ80_12190</name>
</gene>
<dbReference type="AlphaFoldDB" id="A0A3D1JK29"/>
<name>A0A3D1JK29_9CHLR</name>
<dbReference type="InterPro" id="IPR048913">
    <property type="entry name" value="BetaGal_gal-bd"/>
</dbReference>
<dbReference type="RefSeq" id="WP_062193715.1">
    <property type="nucleotide sequence ID" value="NZ_DF967965.1"/>
</dbReference>
<dbReference type="InterPro" id="IPR026283">
    <property type="entry name" value="B-gal_1-like"/>
</dbReference>
<reference evidence="12 13" key="1">
    <citation type="journal article" date="2018" name="Nat. Biotechnol.">
        <title>A standardized bacterial taxonomy based on genome phylogeny substantially revises the tree of life.</title>
        <authorList>
            <person name="Parks D.H."/>
            <person name="Chuvochina M."/>
            <person name="Waite D.W."/>
            <person name="Rinke C."/>
            <person name="Skarshewski A."/>
            <person name="Chaumeil P.A."/>
            <person name="Hugenholtz P."/>
        </authorList>
    </citation>
    <scope>NUCLEOTIDE SEQUENCE [LARGE SCALE GENOMIC DNA]</scope>
    <source>
        <strain evidence="12">UBA8781</strain>
    </source>
</reference>
<evidence type="ECO:0000256" key="1">
    <source>
        <dbReference type="ARBA" id="ARBA00001412"/>
    </source>
</evidence>
<evidence type="ECO:0000259" key="9">
    <source>
        <dbReference type="Pfam" id="PF01301"/>
    </source>
</evidence>
<organism evidence="12 13">
    <name type="scientific">Anaerolinea thermolimosa</name>
    <dbReference type="NCBI Taxonomy" id="229919"/>
    <lineage>
        <taxon>Bacteria</taxon>
        <taxon>Bacillati</taxon>
        <taxon>Chloroflexota</taxon>
        <taxon>Anaerolineae</taxon>
        <taxon>Anaerolineales</taxon>
        <taxon>Anaerolineaceae</taxon>
        <taxon>Anaerolinea</taxon>
    </lineage>
</organism>
<dbReference type="PIRSF" id="PIRSF006336">
    <property type="entry name" value="B-gal"/>
    <property type="match status" value="1"/>
</dbReference>
<evidence type="ECO:0000256" key="5">
    <source>
        <dbReference type="ARBA" id="ARBA00022801"/>
    </source>
</evidence>
<dbReference type="Pfam" id="PF01301">
    <property type="entry name" value="Glyco_hydro_35"/>
    <property type="match status" value="1"/>
</dbReference>
<dbReference type="Gene3D" id="2.60.120.260">
    <property type="entry name" value="Galactose-binding domain-like"/>
    <property type="match status" value="2"/>
</dbReference>
<dbReference type="InterPro" id="IPR031330">
    <property type="entry name" value="Gly_Hdrlase_35_cat"/>
</dbReference>
<dbReference type="InterPro" id="IPR019801">
    <property type="entry name" value="Glyco_hydro_35_CS"/>
</dbReference>
<feature type="domain" description="Beta-galactosidase galactose-binding" evidence="11">
    <location>
        <begin position="500"/>
        <end position="558"/>
    </location>
</feature>
<dbReference type="Pfam" id="PF21317">
    <property type="entry name" value="BetaGal_ABD_1"/>
    <property type="match status" value="1"/>
</dbReference>
<evidence type="ECO:0000256" key="8">
    <source>
        <dbReference type="PIRSR" id="PIRSR006336-1"/>
    </source>
</evidence>
<keyword evidence="4" id="KW-0732">Signal</keyword>
<dbReference type="OrthoDB" id="9813184at2"/>
<proteinExistence type="inferred from homology"/>
<comment type="similarity">
    <text evidence="2">Belongs to the glycosyl hydrolase 35 family.</text>
</comment>
<evidence type="ECO:0000256" key="2">
    <source>
        <dbReference type="ARBA" id="ARBA00009809"/>
    </source>
</evidence>
<dbReference type="InterPro" id="IPR001944">
    <property type="entry name" value="Glycoside_Hdrlase_35"/>
</dbReference>
<evidence type="ECO:0000256" key="3">
    <source>
        <dbReference type="ARBA" id="ARBA00012756"/>
    </source>
</evidence>
<dbReference type="SUPFAM" id="SSF51445">
    <property type="entry name" value="(Trans)glycosidases"/>
    <property type="match status" value="1"/>
</dbReference>
<dbReference type="FunFam" id="2.60.120.260:FF:000021">
    <property type="entry name" value="Beta-galactosidase"/>
    <property type="match status" value="1"/>
</dbReference>
<keyword evidence="6" id="KW-0325">Glycoprotein</keyword>
<accession>A0A3D1JK29</accession>
<dbReference type="Proteomes" id="UP000264141">
    <property type="component" value="Unassembled WGS sequence"/>
</dbReference>
<dbReference type="STRING" id="229919.GCA_001050195_02256"/>
<protein>
    <recommendedName>
        <fullName evidence="3">beta-galactosidase</fullName>
        <ecNumber evidence="3">3.2.1.23</ecNumber>
    </recommendedName>
</protein>
<evidence type="ECO:0000256" key="7">
    <source>
        <dbReference type="ARBA" id="ARBA00023295"/>
    </source>
</evidence>
<dbReference type="InterPro" id="IPR008979">
    <property type="entry name" value="Galactose-bd-like_sf"/>
</dbReference>
<comment type="catalytic activity">
    <reaction evidence="1">
        <text>Hydrolysis of terminal non-reducing beta-D-galactose residues in beta-D-galactosides.</text>
        <dbReference type="EC" id="3.2.1.23"/>
    </reaction>
</comment>